<dbReference type="GO" id="GO:0016747">
    <property type="term" value="F:acyltransferase activity, transferring groups other than amino-acyl groups"/>
    <property type="evidence" value="ECO:0007669"/>
    <property type="project" value="InterPro"/>
</dbReference>
<reference evidence="2" key="1">
    <citation type="journal article" date="2020" name="Stud. Mycol.">
        <title>101 Dothideomycetes genomes: a test case for predicting lifestyles and emergence of pathogens.</title>
        <authorList>
            <person name="Haridas S."/>
            <person name="Albert R."/>
            <person name="Binder M."/>
            <person name="Bloem J."/>
            <person name="Labutti K."/>
            <person name="Salamov A."/>
            <person name="Andreopoulos B."/>
            <person name="Baker S."/>
            <person name="Barry K."/>
            <person name="Bills G."/>
            <person name="Bluhm B."/>
            <person name="Cannon C."/>
            <person name="Castanera R."/>
            <person name="Culley D."/>
            <person name="Daum C."/>
            <person name="Ezra D."/>
            <person name="Gonzalez J."/>
            <person name="Henrissat B."/>
            <person name="Kuo A."/>
            <person name="Liang C."/>
            <person name="Lipzen A."/>
            <person name="Lutzoni F."/>
            <person name="Magnuson J."/>
            <person name="Mondo S."/>
            <person name="Nolan M."/>
            <person name="Ohm R."/>
            <person name="Pangilinan J."/>
            <person name="Park H.-J."/>
            <person name="Ramirez L."/>
            <person name="Alfaro M."/>
            <person name="Sun H."/>
            <person name="Tritt A."/>
            <person name="Yoshinaga Y."/>
            <person name="Zwiers L.-H."/>
            <person name="Turgeon B."/>
            <person name="Goodwin S."/>
            <person name="Spatafora J."/>
            <person name="Crous P."/>
            <person name="Grigoriev I."/>
        </authorList>
    </citation>
    <scope>NUCLEOTIDE SEQUENCE</scope>
    <source>
        <strain evidence="2">ATCC 74209</strain>
    </source>
</reference>
<dbReference type="PANTHER" id="PTHR42791:SF16">
    <property type="entry name" value="N-ACETYLTRANSFERASE DOMAIN-CONTAINING PROTEIN"/>
    <property type="match status" value="1"/>
</dbReference>
<accession>A0A9P4JEM0</accession>
<organism evidence="2 3">
    <name type="scientific">Delitschia confertaspora ATCC 74209</name>
    <dbReference type="NCBI Taxonomy" id="1513339"/>
    <lineage>
        <taxon>Eukaryota</taxon>
        <taxon>Fungi</taxon>
        <taxon>Dikarya</taxon>
        <taxon>Ascomycota</taxon>
        <taxon>Pezizomycotina</taxon>
        <taxon>Dothideomycetes</taxon>
        <taxon>Pleosporomycetidae</taxon>
        <taxon>Pleosporales</taxon>
        <taxon>Delitschiaceae</taxon>
        <taxon>Delitschia</taxon>
    </lineage>
</organism>
<proteinExistence type="predicted"/>
<comment type="caution">
    <text evidence="2">The sequence shown here is derived from an EMBL/GenBank/DDBJ whole genome shotgun (WGS) entry which is preliminary data.</text>
</comment>
<dbReference type="Pfam" id="PF00583">
    <property type="entry name" value="Acetyltransf_1"/>
    <property type="match status" value="1"/>
</dbReference>
<dbReference type="Proteomes" id="UP000799536">
    <property type="component" value="Unassembled WGS sequence"/>
</dbReference>
<dbReference type="InterPro" id="IPR000182">
    <property type="entry name" value="GNAT_dom"/>
</dbReference>
<dbReference type="PANTHER" id="PTHR42791">
    <property type="entry name" value="GNAT FAMILY ACETYLTRANSFERASE"/>
    <property type="match status" value="1"/>
</dbReference>
<dbReference type="SUPFAM" id="SSF55729">
    <property type="entry name" value="Acyl-CoA N-acyltransferases (Nat)"/>
    <property type="match status" value="1"/>
</dbReference>
<protein>
    <submittedName>
        <fullName evidence="2">Acyl-CoA N-acyltransferase</fullName>
    </submittedName>
</protein>
<dbReference type="EMBL" id="ML994178">
    <property type="protein sequence ID" value="KAF2198017.1"/>
    <property type="molecule type" value="Genomic_DNA"/>
</dbReference>
<dbReference type="OrthoDB" id="2115692at2759"/>
<evidence type="ECO:0000313" key="2">
    <source>
        <dbReference type="EMBL" id="KAF2198017.1"/>
    </source>
</evidence>
<keyword evidence="3" id="KW-1185">Reference proteome</keyword>
<gene>
    <name evidence="2" type="ORF">GQ43DRAFT_494531</name>
</gene>
<dbReference type="InterPro" id="IPR052523">
    <property type="entry name" value="Trichothecene_AcTrans"/>
</dbReference>
<dbReference type="AlphaFoldDB" id="A0A9P4JEM0"/>
<feature type="domain" description="N-acetyltransferase" evidence="1">
    <location>
        <begin position="153"/>
        <end position="233"/>
    </location>
</feature>
<sequence>MPIRLAKYTDIPAIAHVCAKSFYDDELFGDMMHPFRAEYPEDYEQFYVRRFRENWYDWSHVIWVATTCDKEGKVIVAGVAEWELMGRAGKGREYRKLGGWNPGMAFPNLGSSHSSALSTNRAANPDPSLRNPFPTAHDLTIHHWTGARANSYYLDLLAIHPDYQGGGLAKELVQWGLDRAEEEGVSASVVSSVPGRGFYKRMGFDKEVGRCGEGTENPLGRLEGGWILFRDAKTGEGGTDE</sequence>
<evidence type="ECO:0000259" key="1">
    <source>
        <dbReference type="PROSITE" id="PS51186"/>
    </source>
</evidence>
<dbReference type="Gene3D" id="3.40.630.30">
    <property type="match status" value="1"/>
</dbReference>
<dbReference type="PROSITE" id="PS51186">
    <property type="entry name" value="GNAT"/>
    <property type="match status" value="1"/>
</dbReference>
<name>A0A9P4JEM0_9PLEO</name>
<evidence type="ECO:0000313" key="3">
    <source>
        <dbReference type="Proteomes" id="UP000799536"/>
    </source>
</evidence>
<dbReference type="CDD" id="cd04301">
    <property type="entry name" value="NAT_SF"/>
    <property type="match status" value="1"/>
</dbReference>
<dbReference type="InterPro" id="IPR016181">
    <property type="entry name" value="Acyl_CoA_acyltransferase"/>
</dbReference>